<gene>
    <name evidence="1" type="ORF">chiPu_0022697</name>
</gene>
<dbReference type="Proteomes" id="UP000287033">
    <property type="component" value="Unassembled WGS sequence"/>
</dbReference>
<dbReference type="EMBL" id="BEZZ01010184">
    <property type="protein sequence ID" value="GCC38980.1"/>
    <property type="molecule type" value="Genomic_DNA"/>
</dbReference>
<accession>A0A401T8L8</accession>
<evidence type="ECO:0000313" key="1">
    <source>
        <dbReference type="EMBL" id="GCC38980.1"/>
    </source>
</evidence>
<protein>
    <submittedName>
        <fullName evidence="1">Uncharacterized protein</fullName>
    </submittedName>
</protein>
<organism evidence="1 2">
    <name type="scientific">Chiloscyllium punctatum</name>
    <name type="common">Brownbanded bambooshark</name>
    <name type="synonym">Hemiscyllium punctatum</name>
    <dbReference type="NCBI Taxonomy" id="137246"/>
    <lineage>
        <taxon>Eukaryota</taxon>
        <taxon>Metazoa</taxon>
        <taxon>Chordata</taxon>
        <taxon>Craniata</taxon>
        <taxon>Vertebrata</taxon>
        <taxon>Chondrichthyes</taxon>
        <taxon>Elasmobranchii</taxon>
        <taxon>Galeomorphii</taxon>
        <taxon>Galeoidea</taxon>
        <taxon>Orectolobiformes</taxon>
        <taxon>Hemiscylliidae</taxon>
        <taxon>Chiloscyllium</taxon>
    </lineage>
</organism>
<evidence type="ECO:0000313" key="2">
    <source>
        <dbReference type="Proteomes" id="UP000287033"/>
    </source>
</evidence>
<comment type="caution">
    <text evidence="1">The sequence shown here is derived from an EMBL/GenBank/DDBJ whole genome shotgun (WGS) entry which is preliminary data.</text>
</comment>
<reference evidence="1 2" key="1">
    <citation type="journal article" date="2018" name="Nat. Ecol. Evol.">
        <title>Shark genomes provide insights into elasmobranch evolution and the origin of vertebrates.</title>
        <authorList>
            <person name="Hara Y"/>
            <person name="Yamaguchi K"/>
            <person name="Onimaru K"/>
            <person name="Kadota M"/>
            <person name="Koyanagi M"/>
            <person name="Keeley SD"/>
            <person name="Tatsumi K"/>
            <person name="Tanaka K"/>
            <person name="Motone F"/>
            <person name="Kageyama Y"/>
            <person name="Nozu R"/>
            <person name="Adachi N"/>
            <person name="Nishimura O"/>
            <person name="Nakagawa R"/>
            <person name="Tanegashima C"/>
            <person name="Kiyatake I"/>
            <person name="Matsumoto R"/>
            <person name="Murakumo K"/>
            <person name="Nishida K"/>
            <person name="Terakita A"/>
            <person name="Kuratani S"/>
            <person name="Sato K"/>
            <person name="Hyodo S Kuraku.S."/>
        </authorList>
    </citation>
    <scope>NUCLEOTIDE SEQUENCE [LARGE SCALE GENOMIC DNA]</scope>
</reference>
<proteinExistence type="predicted"/>
<name>A0A401T8L8_CHIPU</name>
<feature type="non-terminal residue" evidence="1">
    <location>
        <position position="75"/>
    </location>
</feature>
<sequence>MRYPVDILIGGEWDIVKQSSEAYLSRLREREQESSEWFTLANGEKVAVTLSSLVFLQIHREHKGHCVLGLASSQT</sequence>
<dbReference type="AlphaFoldDB" id="A0A401T8L8"/>
<keyword evidence="2" id="KW-1185">Reference proteome</keyword>